<dbReference type="Proteomes" id="UP000561459">
    <property type="component" value="Unassembled WGS sequence"/>
</dbReference>
<organism evidence="3 4">
    <name type="scientific">Novosphingobium fluoreni</name>
    <dbReference type="NCBI Taxonomy" id="1391222"/>
    <lineage>
        <taxon>Bacteria</taxon>
        <taxon>Pseudomonadati</taxon>
        <taxon>Pseudomonadota</taxon>
        <taxon>Alphaproteobacteria</taxon>
        <taxon>Sphingomonadales</taxon>
        <taxon>Sphingomonadaceae</taxon>
        <taxon>Novosphingobium</taxon>
    </lineage>
</organism>
<gene>
    <name evidence="3" type="ORF">GGR39_000766</name>
</gene>
<dbReference type="Pfam" id="PF02464">
    <property type="entry name" value="CinA"/>
    <property type="match status" value="1"/>
</dbReference>
<protein>
    <submittedName>
        <fullName evidence="3">Nicotinamide-nucleotide amidase</fullName>
        <ecNumber evidence="3">3.5.1.42</ecNumber>
    </submittedName>
</protein>
<dbReference type="GO" id="GO:0019159">
    <property type="term" value="F:nicotinamide-nucleotide amidase activity"/>
    <property type="evidence" value="ECO:0007669"/>
    <property type="project" value="UniProtKB-EC"/>
</dbReference>
<feature type="region of interest" description="Disordered" evidence="1">
    <location>
        <begin position="1"/>
        <end position="50"/>
    </location>
</feature>
<evidence type="ECO:0000313" key="4">
    <source>
        <dbReference type="Proteomes" id="UP000561459"/>
    </source>
</evidence>
<name>A0A7W6BW93_9SPHN</name>
<feature type="compositionally biased region" description="Basic and acidic residues" evidence="1">
    <location>
        <begin position="1"/>
        <end position="10"/>
    </location>
</feature>
<evidence type="ECO:0000313" key="3">
    <source>
        <dbReference type="EMBL" id="MBB3939126.1"/>
    </source>
</evidence>
<feature type="domain" description="CinA C-terminal" evidence="2">
    <location>
        <begin position="66"/>
        <end position="212"/>
    </location>
</feature>
<dbReference type="AlphaFoldDB" id="A0A7W6BW93"/>
<dbReference type="SUPFAM" id="SSF142433">
    <property type="entry name" value="CinA-like"/>
    <property type="match status" value="1"/>
</dbReference>
<dbReference type="Gene3D" id="3.90.950.20">
    <property type="entry name" value="CinA-like"/>
    <property type="match status" value="1"/>
</dbReference>
<keyword evidence="4" id="KW-1185">Reference proteome</keyword>
<dbReference type="RefSeq" id="WP_246388294.1">
    <property type="nucleotide sequence ID" value="NZ_JACIDY010000002.1"/>
</dbReference>
<dbReference type="EMBL" id="JACIDY010000002">
    <property type="protein sequence ID" value="MBB3939126.1"/>
    <property type="molecule type" value="Genomic_DNA"/>
</dbReference>
<evidence type="ECO:0000259" key="2">
    <source>
        <dbReference type="Pfam" id="PF02464"/>
    </source>
</evidence>
<dbReference type="InterPro" id="IPR008136">
    <property type="entry name" value="CinA_C"/>
</dbReference>
<proteinExistence type="predicted"/>
<comment type="caution">
    <text evidence="3">The sequence shown here is derived from an EMBL/GenBank/DDBJ whole genome shotgun (WGS) entry which is preliminary data.</text>
</comment>
<reference evidence="3 4" key="1">
    <citation type="submission" date="2020-08" db="EMBL/GenBank/DDBJ databases">
        <title>Genomic Encyclopedia of Type Strains, Phase IV (KMG-IV): sequencing the most valuable type-strain genomes for metagenomic binning, comparative biology and taxonomic classification.</title>
        <authorList>
            <person name="Goeker M."/>
        </authorList>
    </citation>
    <scope>NUCLEOTIDE SEQUENCE [LARGE SCALE GENOMIC DNA]</scope>
    <source>
        <strain evidence="3 4">DSM 27568</strain>
    </source>
</reference>
<keyword evidence="3" id="KW-0378">Hydrolase</keyword>
<sequence length="224" mass="23684">MPWRAEEKPLPHFQGNGIGRTEVSYQPMAPTERRKMSSQHKAMPTPDAETLSPVLPDDIIEAAMVLLETASKAKIGIATAESCTGGLLASLLTDIEGASNAFDRGFVVYSNKAKCDLLGLSHQMIDDCGAVSEPVARAMAEGALRRSDARLAIAITGFAGPGEPGDEPGLVHFACAAHGVETRHIVCHFGDIGRGATRIESLRVALDMLPDMLSAVAGRPQRAA</sequence>
<dbReference type="InterPro" id="IPR036653">
    <property type="entry name" value="CinA-like_C"/>
</dbReference>
<evidence type="ECO:0000256" key="1">
    <source>
        <dbReference type="SAM" id="MobiDB-lite"/>
    </source>
</evidence>
<accession>A0A7W6BW93</accession>
<dbReference type="EC" id="3.5.1.42" evidence="3"/>
<dbReference type="NCBIfam" id="TIGR00199">
    <property type="entry name" value="PncC_domain"/>
    <property type="match status" value="1"/>
</dbReference>